<reference evidence="6" key="1">
    <citation type="journal article" date="2015" name="Nature">
        <title>Complex archaea that bridge the gap between prokaryotes and eukaryotes.</title>
        <authorList>
            <person name="Spang A."/>
            <person name="Saw J.H."/>
            <person name="Jorgensen S.L."/>
            <person name="Zaremba-Niedzwiedzka K."/>
            <person name="Martijn J."/>
            <person name="Lind A.E."/>
            <person name="van Eijk R."/>
            <person name="Schleper C."/>
            <person name="Guy L."/>
            <person name="Ettema T.J."/>
        </authorList>
    </citation>
    <scope>NUCLEOTIDE SEQUENCE</scope>
</reference>
<dbReference type="Pfam" id="PF00005">
    <property type="entry name" value="ABC_tran"/>
    <property type="match status" value="1"/>
</dbReference>
<sequence>MEKGNILEMKNIHKGFGGLKALVDVNITLKYGEVIGLVGDNAAGKSTLMKILSGAYHADEGKIIFKNEEVSITSPRIARQIGIE</sequence>
<organism evidence="6">
    <name type="scientific">marine sediment metagenome</name>
    <dbReference type="NCBI Taxonomy" id="412755"/>
    <lineage>
        <taxon>unclassified sequences</taxon>
        <taxon>metagenomes</taxon>
        <taxon>ecological metagenomes</taxon>
    </lineage>
</organism>
<name>A0A0F9A615_9ZZZZ</name>
<evidence type="ECO:0000256" key="1">
    <source>
        <dbReference type="ARBA" id="ARBA00022448"/>
    </source>
</evidence>
<gene>
    <name evidence="6" type="ORF">LCGC14_2952400</name>
</gene>
<evidence type="ECO:0000313" key="6">
    <source>
        <dbReference type="EMBL" id="KKK67606.1"/>
    </source>
</evidence>
<feature type="non-terminal residue" evidence="6">
    <location>
        <position position="84"/>
    </location>
</feature>
<dbReference type="EMBL" id="LAZR01059527">
    <property type="protein sequence ID" value="KKK67606.1"/>
    <property type="molecule type" value="Genomic_DNA"/>
</dbReference>
<protein>
    <recommendedName>
        <fullName evidence="5">ABC transporter domain-containing protein</fullName>
    </recommendedName>
</protein>
<keyword evidence="4" id="KW-0067">ATP-binding</keyword>
<dbReference type="SUPFAM" id="SSF52540">
    <property type="entry name" value="P-loop containing nucleoside triphosphate hydrolases"/>
    <property type="match status" value="1"/>
</dbReference>
<dbReference type="AlphaFoldDB" id="A0A0F9A615"/>
<dbReference type="PANTHER" id="PTHR43790">
    <property type="entry name" value="CARBOHYDRATE TRANSPORT ATP-BINDING PROTEIN MG119-RELATED"/>
    <property type="match status" value="1"/>
</dbReference>
<dbReference type="InterPro" id="IPR003439">
    <property type="entry name" value="ABC_transporter-like_ATP-bd"/>
</dbReference>
<evidence type="ECO:0000256" key="4">
    <source>
        <dbReference type="ARBA" id="ARBA00022840"/>
    </source>
</evidence>
<accession>A0A0F9A615</accession>
<comment type="caution">
    <text evidence="6">The sequence shown here is derived from an EMBL/GenBank/DDBJ whole genome shotgun (WGS) entry which is preliminary data.</text>
</comment>
<feature type="domain" description="ABC transporter" evidence="5">
    <location>
        <begin position="24"/>
        <end position="80"/>
    </location>
</feature>
<evidence type="ECO:0000259" key="5">
    <source>
        <dbReference type="Pfam" id="PF00005"/>
    </source>
</evidence>
<evidence type="ECO:0000256" key="2">
    <source>
        <dbReference type="ARBA" id="ARBA00022737"/>
    </source>
</evidence>
<dbReference type="PANTHER" id="PTHR43790:SF9">
    <property type="entry name" value="GALACTOFURANOSE TRANSPORTER ATP-BINDING PROTEIN YTFR"/>
    <property type="match status" value="1"/>
</dbReference>
<evidence type="ECO:0000256" key="3">
    <source>
        <dbReference type="ARBA" id="ARBA00022741"/>
    </source>
</evidence>
<proteinExistence type="predicted"/>
<keyword evidence="3" id="KW-0547">Nucleotide-binding</keyword>
<keyword evidence="1" id="KW-0813">Transport</keyword>
<dbReference type="GO" id="GO:0016887">
    <property type="term" value="F:ATP hydrolysis activity"/>
    <property type="evidence" value="ECO:0007669"/>
    <property type="project" value="InterPro"/>
</dbReference>
<dbReference type="GO" id="GO:0005524">
    <property type="term" value="F:ATP binding"/>
    <property type="evidence" value="ECO:0007669"/>
    <property type="project" value="UniProtKB-KW"/>
</dbReference>
<dbReference type="Gene3D" id="3.40.50.300">
    <property type="entry name" value="P-loop containing nucleotide triphosphate hydrolases"/>
    <property type="match status" value="1"/>
</dbReference>
<keyword evidence="2" id="KW-0677">Repeat</keyword>
<dbReference type="InterPro" id="IPR027417">
    <property type="entry name" value="P-loop_NTPase"/>
</dbReference>
<dbReference type="InterPro" id="IPR050107">
    <property type="entry name" value="ABC_carbohydrate_import_ATPase"/>
</dbReference>